<organism evidence="1 2">
    <name type="scientific">Roseateles depolymerans</name>
    <dbReference type="NCBI Taxonomy" id="76731"/>
    <lineage>
        <taxon>Bacteria</taxon>
        <taxon>Pseudomonadati</taxon>
        <taxon>Pseudomonadota</taxon>
        <taxon>Betaproteobacteria</taxon>
        <taxon>Burkholderiales</taxon>
        <taxon>Sphaerotilaceae</taxon>
        <taxon>Roseateles</taxon>
    </lineage>
</organism>
<comment type="caution">
    <text evidence="1">The sequence shown here is derived from an EMBL/GenBank/DDBJ whole genome shotgun (WGS) entry which is preliminary data.</text>
</comment>
<accession>A0A2W5DB37</accession>
<dbReference type="Proteomes" id="UP000249633">
    <property type="component" value="Unassembled WGS sequence"/>
</dbReference>
<evidence type="ECO:0000313" key="1">
    <source>
        <dbReference type="EMBL" id="PZP29071.1"/>
    </source>
</evidence>
<dbReference type="EMBL" id="QFOD01000019">
    <property type="protein sequence ID" value="PZP29071.1"/>
    <property type="molecule type" value="Genomic_DNA"/>
</dbReference>
<reference evidence="1 2" key="1">
    <citation type="submission" date="2017-08" db="EMBL/GenBank/DDBJ databases">
        <title>Infants hospitalized years apart are colonized by the same room-sourced microbial strains.</title>
        <authorList>
            <person name="Brooks B."/>
            <person name="Olm M.R."/>
            <person name="Firek B.A."/>
            <person name="Baker R."/>
            <person name="Thomas B.C."/>
            <person name="Morowitz M.J."/>
            <person name="Banfield J.F."/>
        </authorList>
    </citation>
    <scope>NUCLEOTIDE SEQUENCE [LARGE SCALE GENOMIC DNA]</scope>
    <source>
        <strain evidence="1">S2_012_000_R2_81</strain>
    </source>
</reference>
<proteinExistence type="predicted"/>
<dbReference type="AlphaFoldDB" id="A0A2W5DB37"/>
<protein>
    <submittedName>
        <fullName evidence="1">Uncharacterized protein</fullName>
    </submittedName>
</protein>
<gene>
    <name evidence="1" type="ORF">DI603_17810</name>
</gene>
<name>A0A2W5DB37_9BURK</name>
<evidence type="ECO:0000313" key="2">
    <source>
        <dbReference type="Proteomes" id="UP000249633"/>
    </source>
</evidence>
<sequence length="81" mass="8365">MAASITCLETRVSEHDPSAHDKLRLDMMLSACPLSGRQTLTIVIADAPEGSLLALVAAAVLDTLEGALSVEALQAAPATLH</sequence>